<feature type="compositionally biased region" description="Polar residues" evidence="1">
    <location>
        <begin position="227"/>
        <end position="241"/>
    </location>
</feature>
<keyword evidence="3" id="KW-1185">Reference proteome</keyword>
<feature type="compositionally biased region" description="Basic and acidic residues" evidence="1">
    <location>
        <begin position="11"/>
        <end position="22"/>
    </location>
</feature>
<dbReference type="Proteomes" id="UP001066276">
    <property type="component" value="Chromosome 5"/>
</dbReference>
<reference evidence="2" key="1">
    <citation type="journal article" date="2022" name="bioRxiv">
        <title>Sequencing and chromosome-scale assembly of the giantPleurodeles waltlgenome.</title>
        <authorList>
            <person name="Brown T."/>
            <person name="Elewa A."/>
            <person name="Iarovenko S."/>
            <person name="Subramanian E."/>
            <person name="Araus A.J."/>
            <person name="Petzold A."/>
            <person name="Susuki M."/>
            <person name="Suzuki K.-i.T."/>
            <person name="Hayashi T."/>
            <person name="Toyoda A."/>
            <person name="Oliveira C."/>
            <person name="Osipova E."/>
            <person name="Leigh N.D."/>
            <person name="Simon A."/>
            <person name="Yun M.H."/>
        </authorList>
    </citation>
    <scope>NUCLEOTIDE SEQUENCE</scope>
    <source>
        <strain evidence="2">20211129_DDA</strain>
        <tissue evidence="2">Liver</tissue>
    </source>
</reference>
<feature type="region of interest" description="Disordered" evidence="1">
    <location>
        <begin position="1"/>
        <end position="69"/>
    </location>
</feature>
<evidence type="ECO:0000256" key="1">
    <source>
        <dbReference type="SAM" id="MobiDB-lite"/>
    </source>
</evidence>
<gene>
    <name evidence="2" type="ORF">NDU88_006921</name>
</gene>
<comment type="caution">
    <text evidence="2">The sequence shown here is derived from an EMBL/GenBank/DDBJ whole genome shotgun (WGS) entry which is preliminary data.</text>
</comment>
<sequence>MAPKSSQNLGEKGEGARTERIGKANGESIPGRRRPVSATGKLSGKTSAGATKDVKSSIPPPPSPVKDKIQPSITCYLTGGLQENISEYIVPLLADNQSALIENHVAISGEKVCSEGARGILNEKDSLLTTMQGSDVGPLAIWSGREHRKLLNNKEVNTPLSKNTQPGFVELESYASVQVSQGEAAISPVGDEGDPSHMVQSFEAGAKETGTRKKAPDWSKDGGDTFYSLTEDSDSTSSGHN</sequence>
<feature type="compositionally biased region" description="Basic and acidic residues" evidence="1">
    <location>
        <begin position="205"/>
        <end position="223"/>
    </location>
</feature>
<organism evidence="2 3">
    <name type="scientific">Pleurodeles waltl</name>
    <name type="common">Iberian ribbed newt</name>
    <dbReference type="NCBI Taxonomy" id="8319"/>
    <lineage>
        <taxon>Eukaryota</taxon>
        <taxon>Metazoa</taxon>
        <taxon>Chordata</taxon>
        <taxon>Craniata</taxon>
        <taxon>Vertebrata</taxon>
        <taxon>Euteleostomi</taxon>
        <taxon>Amphibia</taxon>
        <taxon>Batrachia</taxon>
        <taxon>Caudata</taxon>
        <taxon>Salamandroidea</taxon>
        <taxon>Salamandridae</taxon>
        <taxon>Pleurodelinae</taxon>
        <taxon>Pleurodeles</taxon>
    </lineage>
</organism>
<name>A0AAV7RNM4_PLEWA</name>
<proteinExistence type="predicted"/>
<dbReference type="AlphaFoldDB" id="A0AAV7RNM4"/>
<dbReference type="EMBL" id="JANPWB010000009">
    <property type="protein sequence ID" value="KAJ1154167.1"/>
    <property type="molecule type" value="Genomic_DNA"/>
</dbReference>
<protein>
    <submittedName>
        <fullName evidence="2">Uncharacterized protein</fullName>
    </submittedName>
</protein>
<accession>A0AAV7RNM4</accession>
<evidence type="ECO:0000313" key="3">
    <source>
        <dbReference type="Proteomes" id="UP001066276"/>
    </source>
</evidence>
<evidence type="ECO:0000313" key="2">
    <source>
        <dbReference type="EMBL" id="KAJ1154167.1"/>
    </source>
</evidence>
<feature type="region of interest" description="Disordered" evidence="1">
    <location>
        <begin position="186"/>
        <end position="241"/>
    </location>
</feature>